<comment type="caution">
    <text evidence="1">The sequence shown here is derived from an EMBL/GenBank/DDBJ whole genome shotgun (WGS) entry which is preliminary data.</text>
</comment>
<reference evidence="1 2" key="1">
    <citation type="submission" date="2014-07" db="EMBL/GenBank/DDBJ databases">
        <title>Epilithonimonas lactis LMG 22401 Genome.</title>
        <authorList>
            <person name="Pipes S.E."/>
            <person name="Stropko S.J."/>
        </authorList>
    </citation>
    <scope>NUCLEOTIDE SEQUENCE [LARGE SCALE GENOMIC DNA]</scope>
    <source>
        <strain evidence="1 2">LMG 24401</strain>
    </source>
</reference>
<sequence>MPNKLNDIYRELISKFSNDEKLKLDYWQEIEKSYSQKNRKYHNFAHLENMIFELENVKDEISDFDALLFSVFYHDIVYKATSKDNEEKSAEIAKKCLEKINISNERIIKIYNQILATKSHKKSDDSDTNFLLDADLAILGKDWNAYENYVRQIREEYSIYPDFLYKPGRKKVLTHFLEFEEIFKTDNFKEKYEKIARENIKREISIL</sequence>
<proteinExistence type="predicted"/>
<dbReference type="Proteomes" id="UP000028623">
    <property type="component" value="Unassembled WGS sequence"/>
</dbReference>
<accession>A0A085BH70</accession>
<dbReference type="PANTHER" id="PTHR21174:SF0">
    <property type="entry name" value="HD PHOSPHOHYDROLASE FAMILY PROTEIN-RELATED"/>
    <property type="match status" value="1"/>
</dbReference>
<dbReference type="RefSeq" id="WP_034975012.1">
    <property type="nucleotide sequence ID" value="NZ_FOFI01000003.1"/>
</dbReference>
<dbReference type="Gene3D" id="1.10.3210.10">
    <property type="entry name" value="Hypothetical protein af1432"/>
    <property type="match status" value="1"/>
</dbReference>
<dbReference type="InterPro" id="IPR009218">
    <property type="entry name" value="HD_phosphohydro"/>
</dbReference>
<protein>
    <recommendedName>
        <fullName evidence="3">Metal-dependent HD superfamily phosphohydrolase</fullName>
    </recommendedName>
</protein>
<keyword evidence="2" id="KW-1185">Reference proteome</keyword>
<dbReference type="STRING" id="421072.SAMN04488097_2103"/>
<dbReference type="eggNOG" id="COG4339">
    <property type="taxonomic scope" value="Bacteria"/>
</dbReference>
<dbReference type="PANTHER" id="PTHR21174">
    <property type="match status" value="1"/>
</dbReference>
<dbReference type="EMBL" id="JPLY01000003">
    <property type="protein sequence ID" value="KFC21815.1"/>
    <property type="molecule type" value="Genomic_DNA"/>
</dbReference>
<organism evidence="1 2">
    <name type="scientific">Epilithonimonas lactis</name>
    <dbReference type="NCBI Taxonomy" id="421072"/>
    <lineage>
        <taxon>Bacteria</taxon>
        <taxon>Pseudomonadati</taxon>
        <taxon>Bacteroidota</taxon>
        <taxon>Flavobacteriia</taxon>
        <taxon>Flavobacteriales</taxon>
        <taxon>Weeksellaceae</taxon>
        <taxon>Chryseobacterium group</taxon>
        <taxon>Epilithonimonas</taxon>
    </lineage>
</organism>
<evidence type="ECO:0008006" key="3">
    <source>
        <dbReference type="Google" id="ProtNLM"/>
    </source>
</evidence>
<dbReference type="SUPFAM" id="SSF109604">
    <property type="entry name" value="HD-domain/PDEase-like"/>
    <property type="match status" value="1"/>
</dbReference>
<evidence type="ECO:0000313" key="1">
    <source>
        <dbReference type="EMBL" id="KFC21815.1"/>
    </source>
</evidence>
<dbReference type="OrthoDB" id="9808993at2"/>
<name>A0A085BH70_9FLAO</name>
<gene>
    <name evidence="1" type="ORF">IO89_07455</name>
</gene>
<dbReference type="PIRSF" id="PIRSF035170">
    <property type="entry name" value="HD_phosphohydro"/>
    <property type="match status" value="1"/>
</dbReference>
<evidence type="ECO:0000313" key="2">
    <source>
        <dbReference type="Proteomes" id="UP000028623"/>
    </source>
</evidence>
<dbReference type="AlphaFoldDB" id="A0A085BH70"/>